<dbReference type="EMBL" id="KN822022">
    <property type="protein sequence ID" value="KIM65461.1"/>
    <property type="molecule type" value="Genomic_DNA"/>
</dbReference>
<dbReference type="GO" id="GO:0005634">
    <property type="term" value="C:nucleus"/>
    <property type="evidence" value="ECO:0007669"/>
    <property type="project" value="TreeGrafter"/>
</dbReference>
<name>A0A0C3EBY3_9AGAM</name>
<dbReference type="Gene3D" id="3.30.70.330">
    <property type="match status" value="2"/>
</dbReference>
<dbReference type="PANTHER" id="PTHR23003">
    <property type="entry name" value="RNA RECOGNITION MOTIF RRM DOMAIN CONTAINING PROTEIN"/>
    <property type="match status" value="1"/>
</dbReference>
<evidence type="ECO:0000313" key="6">
    <source>
        <dbReference type="Proteomes" id="UP000053989"/>
    </source>
</evidence>
<dbReference type="InterPro" id="IPR000504">
    <property type="entry name" value="RRM_dom"/>
</dbReference>
<protein>
    <recommendedName>
        <fullName evidence="4">RRM domain-containing protein</fullName>
    </recommendedName>
</protein>
<organism evidence="5 6">
    <name type="scientific">Scleroderma citrinum Foug A</name>
    <dbReference type="NCBI Taxonomy" id="1036808"/>
    <lineage>
        <taxon>Eukaryota</taxon>
        <taxon>Fungi</taxon>
        <taxon>Dikarya</taxon>
        <taxon>Basidiomycota</taxon>
        <taxon>Agaricomycotina</taxon>
        <taxon>Agaricomycetes</taxon>
        <taxon>Agaricomycetidae</taxon>
        <taxon>Boletales</taxon>
        <taxon>Sclerodermatineae</taxon>
        <taxon>Sclerodermataceae</taxon>
        <taxon>Scleroderma</taxon>
    </lineage>
</organism>
<keyword evidence="6" id="KW-1185">Reference proteome</keyword>
<dbReference type="STRING" id="1036808.A0A0C3EBY3"/>
<feature type="compositionally biased region" description="Low complexity" evidence="3">
    <location>
        <begin position="252"/>
        <end position="262"/>
    </location>
</feature>
<dbReference type="OrthoDB" id="439808at2759"/>
<feature type="domain" description="RRM" evidence="4">
    <location>
        <begin position="145"/>
        <end position="241"/>
    </location>
</feature>
<evidence type="ECO:0000256" key="3">
    <source>
        <dbReference type="SAM" id="MobiDB-lite"/>
    </source>
</evidence>
<dbReference type="GO" id="GO:0003729">
    <property type="term" value="F:mRNA binding"/>
    <property type="evidence" value="ECO:0007669"/>
    <property type="project" value="TreeGrafter"/>
</dbReference>
<dbReference type="PROSITE" id="PS50102">
    <property type="entry name" value="RRM"/>
    <property type="match status" value="2"/>
</dbReference>
<feature type="region of interest" description="Disordered" evidence="3">
    <location>
        <begin position="237"/>
        <end position="270"/>
    </location>
</feature>
<evidence type="ECO:0000256" key="2">
    <source>
        <dbReference type="PROSITE-ProRule" id="PRU00176"/>
    </source>
</evidence>
<dbReference type="HOGENOM" id="CLU_098737_0_0_1"/>
<dbReference type="SUPFAM" id="SSF54928">
    <property type="entry name" value="RNA-binding domain, RBD"/>
    <property type="match status" value="2"/>
</dbReference>
<dbReference type="Pfam" id="PF00076">
    <property type="entry name" value="RRM_1"/>
    <property type="match status" value="2"/>
</dbReference>
<dbReference type="InParanoid" id="A0A0C3EBY3"/>
<dbReference type="SMART" id="SM00360">
    <property type="entry name" value="RRM"/>
    <property type="match status" value="2"/>
</dbReference>
<evidence type="ECO:0000313" key="5">
    <source>
        <dbReference type="EMBL" id="KIM65461.1"/>
    </source>
</evidence>
<reference evidence="6" key="2">
    <citation type="submission" date="2015-01" db="EMBL/GenBank/DDBJ databases">
        <title>Evolutionary Origins and Diversification of the Mycorrhizal Mutualists.</title>
        <authorList>
            <consortium name="DOE Joint Genome Institute"/>
            <consortium name="Mycorrhizal Genomics Consortium"/>
            <person name="Kohler A."/>
            <person name="Kuo A."/>
            <person name="Nagy L.G."/>
            <person name="Floudas D."/>
            <person name="Copeland A."/>
            <person name="Barry K.W."/>
            <person name="Cichocki N."/>
            <person name="Veneault-Fourrey C."/>
            <person name="LaButti K."/>
            <person name="Lindquist E.A."/>
            <person name="Lipzen A."/>
            <person name="Lundell T."/>
            <person name="Morin E."/>
            <person name="Murat C."/>
            <person name="Riley R."/>
            <person name="Ohm R."/>
            <person name="Sun H."/>
            <person name="Tunlid A."/>
            <person name="Henrissat B."/>
            <person name="Grigoriev I.V."/>
            <person name="Hibbett D.S."/>
            <person name="Martin F."/>
        </authorList>
    </citation>
    <scope>NUCLEOTIDE SEQUENCE [LARGE SCALE GENOMIC DNA]</scope>
    <source>
        <strain evidence="6">Foug A</strain>
    </source>
</reference>
<feature type="compositionally biased region" description="Polar residues" evidence="3">
    <location>
        <begin position="239"/>
        <end position="251"/>
    </location>
</feature>
<dbReference type="InterPro" id="IPR012677">
    <property type="entry name" value="Nucleotide-bd_a/b_plait_sf"/>
</dbReference>
<dbReference type="Proteomes" id="UP000053989">
    <property type="component" value="Unassembled WGS sequence"/>
</dbReference>
<evidence type="ECO:0000256" key="1">
    <source>
        <dbReference type="ARBA" id="ARBA00022884"/>
    </source>
</evidence>
<dbReference type="InterPro" id="IPR035979">
    <property type="entry name" value="RBD_domain_sf"/>
</dbReference>
<accession>A0A0C3EBY3</accession>
<reference evidence="5 6" key="1">
    <citation type="submission" date="2014-04" db="EMBL/GenBank/DDBJ databases">
        <authorList>
            <consortium name="DOE Joint Genome Institute"/>
            <person name="Kuo A."/>
            <person name="Kohler A."/>
            <person name="Nagy L.G."/>
            <person name="Floudas D."/>
            <person name="Copeland A."/>
            <person name="Barry K.W."/>
            <person name="Cichocki N."/>
            <person name="Veneault-Fourrey C."/>
            <person name="LaButti K."/>
            <person name="Lindquist E.A."/>
            <person name="Lipzen A."/>
            <person name="Lundell T."/>
            <person name="Morin E."/>
            <person name="Murat C."/>
            <person name="Sun H."/>
            <person name="Tunlid A."/>
            <person name="Henrissat B."/>
            <person name="Grigoriev I.V."/>
            <person name="Hibbett D.S."/>
            <person name="Martin F."/>
            <person name="Nordberg H.P."/>
            <person name="Cantor M.N."/>
            <person name="Hua S.X."/>
        </authorList>
    </citation>
    <scope>NUCLEOTIDE SEQUENCE [LARGE SCALE GENOMIC DNA]</scope>
    <source>
        <strain evidence="5 6">Foug A</strain>
    </source>
</reference>
<gene>
    <name evidence="5" type="ORF">SCLCIDRAFT_1212179</name>
</gene>
<feature type="domain" description="RRM" evidence="4">
    <location>
        <begin position="75"/>
        <end position="154"/>
    </location>
</feature>
<dbReference type="AlphaFoldDB" id="A0A0C3EBY3"/>
<dbReference type="CDD" id="cd00590">
    <property type="entry name" value="RRM_SF"/>
    <property type="match status" value="2"/>
</dbReference>
<sequence>MFSRALLLRRGTVSAILGTCGRSSRIHLHAVASYPQRALALRAGRSFSLARVLNQEAKNDDDTSRPREVSRTPSGSVYISNVPFSVTVEQLEEAFAQFGRVRSVRLLNSQNGSPRGAGFIEFETAEEAAAFVDSDKQDPIFLLDKNLYVQHADLSINPHREPSATLVAQHFDVGTEDFVRGIFSEYADELVDVRIPNLKGGSGMAFVEFSTVENATRALHAENGRMLPEKGRLLRLQYSRPTTRRTTSAEPSLSSRLSQRQRTQGEGVGF</sequence>
<proteinExistence type="predicted"/>
<keyword evidence="1 2" id="KW-0694">RNA-binding</keyword>
<dbReference type="GO" id="GO:0005737">
    <property type="term" value="C:cytoplasm"/>
    <property type="evidence" value="ECO:0007669"/>
    <property type="project" value="TreeGrafter"/>
</dbReference>
<evidence type="ECO:0000259" key="4">
    <source>
        <dbReference type="PROSITE" id="PS50102"/>
    </source>
</evidence>
<dbReference type="InterPro" id="IPR050374">
    <property type="entry name" value="RRT5_SRSF_SR"/>
</dbReference>